<dbReference type="Gene3D" id="3.40.50.720">
    <property type="entry name" value="NAD(P)-binding Rossmann-like Domain"/>
    <property type="match status" value="1"/>
</dbReference>
<dbReference type="GO" id="GO:0005737">
    <property type="term" value="C:cytoplasm"/>
    <property type="evidence" value="ECO:0007669"/>
    <property type="project" value="TreeGrafter"/>
</dbReference>
<dbReference type="EMBL" id="AZNH01000144">
    <property type="protein sequence ID" value="KID81460.1"/>
    <property type="molecule type" value="Genomic_DNA"/>
</dbReference>
<dbReference type="InterPro" id="IPR036291">
    <property type="entry name" value="NAD(P)-bd_dom_sf"/>
</dbReference>
<evidence type="ECO:0000313" key="1">
    <source>
        <dbReference type="EMBL" id="KID81460.1"/>
    </source>
</evidence>
<evidence type="ECO:0000313" key="2">
    <source>
        <dbReference type="Proteomes" id="UP000031192"/>
    </source>
</evidence>
<dbReference type="PANTHER" id="PTHR48079">
    <property type="entry name" value="PROTEIN YEEZ"/>
    <property type="match status" value="1"/>
</dbReference>
<reference evidence="1 2" key="1">
    <citation type="journal article" date="2014" name="Proc. Natl. Acad. Sci. U.S.A.">
        <title>Trajectory and genomic determinants of fungal-pathogen speciation and host adaptation.</title>
        <authorList>
            <person name="Hu X."/>
            <person name="Xiao G."/>
            <person name="Zheng P."/>
            <person name="Shang Y."/>
            <person name="Su Y."/>
            <person name="Zhang X."/>
            <person name="Liu X."/>
            <person name="Zhan S."/>
            <person name="St Leger R.J."/>
            <person name="Wang C."/>
        </authorList>
    </citation>
    <scope>NUCLEOTIDE SEQUENCE [LARGE SCALE GENOMIC DNA]</scope>
    <source>
        <strain evidence="1 2">ARSEF 977</strain>
    </source>
</reference>
<dbReference type="InterPro" id="IPR051783">
    <property type="entry name" value="NAD(P)-dependent_oxidoreduct"/>
</dbReference>
<proteinExistence type="predicted"/>
<dbReference type="SUPFAM" id="SSF51735">
    <property type="entry name" value="NAD(P)-binding Rossmann-fold domains"/>
    <property type="match status" value="1"/>
</dbReference>
<sequence>MLLPVEESAAEEGTSNETHEMWIELSGAHPWSSRRIGRCGSISTPHPGSVIDFAYSSGPVAAASAIDRTSAAPAGPINVLVVGANGYLGSAVCRAFLRTACPLPSFFRVYGLVRRQGTAASLAADEVIPVVGSVAASDAEATAGIVLSHANTWHVIVICTEPSKIDPVSEDQHWRGLLALVKALSQSSASPSRSPPTRPMVLWSSGCKDYGTTKLYGDQGLLPHAETSPLVPHPLVRGRMDAALRAVEASRRDGEESDFDVAVIRATPLYGYSSSYYGAAFDYMSAYKAAVSRTGDKVLKLAQSPGTILHGIHVDDCGDAYVALAKTALWSTATGLTAPGGSNGVKAGRAAVAGEAFNRSGRRYETLEHVGAALAAEYGLSDGVEFNVPVDELPEDVRKQDTALVFGYSQWVASDKIRSTTSWSDTRPLFSQNIGVYRLAYDAAQERGSDNITKTRQRMAGIWGD</sequence>
<dbReference type="Proteomes" id="UP000031192">
    <property type="component" value="Unassembled WGS sequence"/>
</dbReference>
<protein>
    <submittedName>
        <fullName evidence="1">NAD(P)-binding domain protein</fullName>
    </submittedName>
</protein>
<name>A0A0B4G4F3_METGA</name>
<keyword evidence="2" id="KW-1185">Reference proteome</keyword>
<dbReference type="PANTHER" id="PTHR48079:SF3">
    <property type="entry name" value="NAD-DEPENDENT EPIMERASE_DEHYDRATASE DOMAIN-CONTAINING PROTEIN"/>
    <property type="match status" value="1"/>
</dbReference>
<accession>A0A0B4G4F3</accession>
<dbReference type="GO" id="GO:0004029">
    <property type="term" value="F:aldehyde dehydrogenase (NAD+) activity"/>
    <property type="evidence" value="ECO:0007669"/>
    <property type="project" value="TreeGrafter"/>
</dbReference>
<organism evidence="1 2">
    <name type="scientific">Metarhizium guizhouense (strain ARSEF 977)</name>
    <dbReference type="NCBI Taxonomy" id="1276136"/>
    <lineage>
        <taxon>Eukaryota</taxon>
        <taxon>Fungi</taxon>
        <taxon>Dikarya</taxon>
        <taxon>Ascomycota</taxon>
        <taxon>Pezizomycotina</taxon>
        <taxon>Sordariomycetes</taxon>
        <taxon>Hypocreomycetidae</taxon>
        <taxon>Hypocreales</taxon>
        <taxon>Clavicipitaceae</taxon>
        <taxon>Metarhizium</taxon>
    </lineage>
</organism>
<gene>
    <name evidence="1" type="ORF">MGU_11172</name>
</gene>
<dbReference type="AlphaFoldDB" id="A0A0B4G4F3"/>
<comment type="caution">
    <text evidence="1">The sequence shown here is derived from an EMBL/GenBank/DDBJ whole genome shotgun (WGS) entry which is preliminary data.</text>
</comment>
<dbReference type="HOGENOM" id="CLU_685169_0_0_1"/>